<dbReference type="RefSeq" id="XP_045577409.1">
    <property type="nucleotide sequence ID" value="XM_045721453.1"/>
</dbReference>
<evidence type="ECO:0000313" key="3">
    <source>
        <dbReference type="RefSeq" id="XP_045577409.1"/>
    </source>
</evidence>
<feature type="region of interest" description="Disordered" evidence="1">
    <location>
        <begin position="15"/>
        <end position="51"/>
    </location>
</feature>
<evidence type="ECO:0000313" key="2">
    <source>
        <dbReference type="Proteomes" id="UP001652741"/>
    </source>
</evidence>
<evidence type="ECO:0000313" key="5">
    <source>
        <dbReference type="RefSeq" id="XP_045577411.1"/>
    </source>
</evidence>
<evidence type="ECO:0000256" key="1">
    <source>
        <dbReference type="SAM" id="MobiDB-lite"/>
    </source>
</evidence>
<gene>
    <name evidence="3 4 5" type="primary">LOC106608481</name>
</gene>
<dbReference type="Proteomes" id="UP001652741">
    <property type="component" value="Chromosome ssa07"/>
</dbReference>
<protein>
    <submittedName>
        <fullName evidence="3 4">Crossover junction endonuclease MUS81-like</fullName>
    </submittedName>
</protein>
<dbReference type="KEGG" id="sasa:106608481"/>
<dbReference type="GeneID" id="106608481"/>
<dbReference type="RefSeq" id="XP_045577411.1">
    <property type="nucleotide sequence ID" value="XM_045721455.1"/>
</dbReference>
<accession>A0A1S3SC24</accession>
<feature type="compositionally biased region" description="Low complexity" evidence="1">
    <location>
        <begin position="17"/>
        <end position="30"/>
    </location>
</feature>
<proteinExistence type="predicted"/>
<evidence type="ECO:0000313" key="4">
    <source>
        <dbReference type="RefSeq" id="XP_045577410.1"/>
    </source>
</evidence>
<organism evidence="2 5">
    <name type="scientific">Salmo salar</name>
    <name type="common">Atlantic salmon</name>
    <dbReference type="NCBI Taxonomy" id="8030"/>
    <lineage>
        <taxon>Eukaryota</taxon>
        <taxon>Metazoa</taxon>
        <taxon>Chordata</taxon>
        <taxon>Craniata</taxon>
        <taxon>Vertebrata</taxon>
        <taxon>Euteleostomi</taxon>
        <taxon>Actinopterygii</taxon>
        <taxon>Neopterygii</taxon>
        <taxon>Teleostei</taxon>
        <taxon>Protacanthopterygii</taxon>
        <taxon>Salmoniformes</taxon>
        <taxon>Salmonidae</taxon>
        <taxon>Salmoninae</taxon>
        <taxon>Salmo</taxon>
    </lineage>
</organism>
<dbReference type="RefSeq" id="XP_045577410.1">
    <property type="nucleotide sequence ID" value="XM_045721454.1"/>
</dbReference>
<sequence>MPYVYQKVRTLPSTPLPARVAAAPPSRRSSNNLCQSKQPSRKEREGESMYPQKRSGGYAVLLTLSIESPRFLVVKSFMFRLEQQAEAQNLCDKFS</sequence>
<keyword evidence="2" id="KW-1185">Reference proteome</keyword>
<name>A0A1S3SC24_SALSA</name>
<dbReference type="AlphaFoldDB" id="A0A1S3SC24"/>
<reference evidence="3 4" key="1">
    <citation type="submission" date="2025-05" db="UniProtKB">
        <authorList>
            <consortium name="RefSeq"/>
        </authorList>
    </citation>
    <scope>IDENTIFICATION</scope>
</reference>